<dbReference type="EMBL" id="CAXDID020000038">
    <property type="protein sequence ID" value="CAL5998561.1"/>
    <property type="molecule type" value="Genomic_DNA"/>
</dbReference>
<dbReference type="Proteomes" id="UP001642409">
    <property type="component" value="Unassembled WGS sequence"/>
</dbReference>
<keyword evidence="1" id="KW-0175">Coiled coil</keyword>
<evidence type="ECO:0000313" key="2">
    <source>
        <dbReference type="EMBL" id="CAI9912695.1"/>
    </source>
</evidence>
<keyword evidence="4" id="KW-1185">Reference proteome</keyword>
<gene>
    <name evidence="3" type="ORF">HINF_LOCUS15795</name>
    <name evidence="2" type="ORF">HINF_LOCUS340</name>
</gene>
<evidence type="ECO:0000256" key="1">
    <source>
        <dbReference type="SAM" id="Coils"/>
    </source>
</evidence>
<protein>
    <submittedName>
        <fullName evidence="3">Hypothetical_protein</fullName>
    </submittedName>
</protein>
<reference evidence="2" key="1">
    <citation type="submission" date="2023-06" db="EMBL/GenBank/DDBJ databases">
        <authorList>
            <person name="Kurt Z."/>
        </authorList>
    </citation>
    <scope>NUCLEOTIDE SEQUENCE</scope>
</reference>
<evidence type="ECO:0000313" key="4">
    <source>
        <dbReference type="Proteomes" id="UP001642409"/>
    </source>
</evidence>
<reference evidence="3 4" key="2">
    <citation type="submission" date="2024-07" db="EMBL/GenBank/DDBJ databases">
        <authorList>
            <person name="Akdeniz Z."/>
        </authorList>
    </citation>
    <scope>NUCLEOTIDE SEQUENCE [LARGE SCALE GENOMIC DNA]</scope>
</reference>
<comment type="caution">
    <text evidence="2">The sequence shown here is derived from an EMBL/GenBank/DDBJ whole genome shotgun (WGS) entry which is preliminary data.</text>
</comment>
<dbReference type="AlphaFoldDB" id="A0AA86N4H9"/>
<sequence length="326" mass="37961">MSVELPKLKKEYVMISQIINDIKLLPLKPYQYIQVPDYIQSKKLSGFKQFQDLIQFLEDSLQEIQNNINKSQQDFDKANKCAQVEDANVPPVDRNLEVLQILCDLEDIYDLTKRDIPDEIRDFLVDKGLEPVFEFDFDGATTDFFSLVCLKQNEIERFSIIRQELSEDLFQQLSDFLQENRSDEGVQLQQYLQIITSLQQATGSSSYNIEQLLQTYASNNSFESITAYAKYFTDFTQIQNLNYARVKLAYDQKMSTYKSMRDEKLKSQSQIQTVKVQANVQIVENQVNDVLQEVKAFKELLHILRENCEMRAAVQLMAMGKTVELK</sequence>
<name>A0AA86N4H9_9EUKA</name>
<feature type="coiled-coil region" evidence="1">
    <location>
        <begin position="280"/>
        <end position="307"/>
    </location>
</feature>
<proteinExistence type="predicted"/>
<feature type="coiled-coil region" evidence="1">
    <location>
        <begin position="47"/>
        <end position="81"/>
    </location>
</feature>
<dbReference type="EMBL" id="CATOUU010000003">
    <property type="protein sequence ID" value="CAI9912695.1"/>
    <property type="molecule type" value="Genomic_DNA"/>
</dbReference>
<evidence type="ECO:0000313" key="3">
    <source>
        <dbReference type="EMBL" id="CAL5998561.1"/>
    </source>
</evidence>
<accession>A0AA86N4H9</accession>
<organism evidence="2">
    <name type="scientific">Hexamita inflata</name>
    <dbReference type="NCBI Taxonomy" id="28002"/>
    <lineage>
        <taxon>Eukaryota</taxon>
        <taxon>Metamonada</taxon>
        <taxon>Diplomonadida</taxon>
        <taxon>Hexamitidae</taxon>
        <taxon>Hexamitinae</taxon>
        <taxon>Hexamita</taxon>
    </lineage>
</organism>